<reference evidence="2 3" key="1">
    <citation type="submission" date="2024-09" db="EMBL/GenBank/DDBJ databases">
        <title>Chromosome-scale assembly of Riccia fluitans.</title>
        <authorList>
            <person name="Paukszto L."/>
            <person name="Sawicki J."/>
            <person name="Karawczyk K."/>
            <person name="Piernik-Szablinska J."/>
            <person name="Szczecinska M."/>
            <person name="Mazdziarz M."/>
        </authorList>
    </citation>
    <scope>NUCLEOTIDE SEQUENCE [LARGE SCALE GENOMIC DNA]</scope>
    <source>
        <strain evidence="2">Rf_01</strain>
        <tissue evidence="2">Aerial parts of the thallus</tissue>
    </source>
</reference>
<evidence type="ECO:0000256" key="1">
    <source>
        <dbReference type="SAM" id="MobiDB-lite"/>
    </source>
</evidence>
<protein>
    <submittedName>
        <fullName evidence="2">Uncharacterized protein</fullName>
    </submittedName>
</protein>
<comment type="caution">
    <text evidence="2">The sequence shown here is derived from an EMBL/GenBank/DDBJ whole genome shotgun (WGS) entry which is preliminary data.</text>
</comment>
<proteinExistence type="predicted"/>
<accession>A0ABD1ZGK2</accession>
<feature type="compositionally biased region" description="Polar residues" evidence="1">
    <location>
        <begin position="89"/>
        <end position="106"/>
    </location>
</feature>
<feature type="region of interest" description="Disordered" evidence="1">
    <location>
        <begin position="80"/>
        <end position="106"/>
    </location>
</feature>
<name>A0ABD1ZGK2_9MARC</name>
<organism evidence="2 3">
    <name type="scientific">Riccia fluitans</name>
    <dbReference type="NCBI Taxonomy" id="41844"/>
    <lineage>
        <taxon>Eukaryota</taxon>
        <taxon>Viridiplantae</taxon>
        <taxon>Streptophyta</taxon>
        <taxon>Embryophyta</taxon>
        <taxon>Marchantiophyta</taxon>
        <taxon>Marchantiopsida</taxon>
        <taxon>Marchantiidae</taxon>
        <taxon>Marchantiales</taxon>
        <taxon>Ricciaceae</taxon>
        <taxon>Riccia</taxon>
    </lineage>
</organism>
<evidence type="ECO:0000313" key="3">
    <source>
        <dbReference type="Proteomes" id="UP001605036"/>
    </source>
</evidence>
<dbReference type="AlphaFoldDB" id="A0ABD1ZGK2"/>
<feature type="region of interest" description="Disordered" evidence="1">
    <location>
        <begin position="1"/>
        <end position="20"/>
    </location>
</feature>
<evidence type="ECO:0000313" key="2">
    <source>
        <dbReference type="EMBL" id="KAL2649389.1"/>
    </source>
</evidence>
<dbReference type="Proteomes" id="UP001605036">
    <property type="component" value="Unassembled WGS sequence"/>
</dbReference>
<keyword evidence="3" id="KW-1185">Reference proteome</keyword>
<dbReference type="EMBL" id="JBHFFA010000001">
    <property type="protein sequence ID" value="KAL2649389.1"/>
    <property type="molecule type" value="Genomic_DNA"/>
</dbReference>
<gene>
    <name evidence="2" type="ORF">R1flu_017517</name>
</gene>
<sequence length="106" mass="11237">MDGKGMDVVRSNEGSQPPQDIADIVEANVDVVSMANSWPKLDELDSLPRTDLTPGWDIEPSASADHLLLADELMLVKPQPAKGEGGVSLSLSSNGEQTASETPTHQ</sequence>